<evidence type="ECO:0000313" key="18">
    <source>
        <dbReference type="EMBL" id="UOQ68576.1"/>
    </source>
</evidence>
<feature type="domain" description="PAC" evidence="16">
    <location>
        <begin position="469"/>
        <end position="520"/>
    </location>
</feature>
<feature type="domain" description="HPt" evidence="17">
    <location>
        <begin position="938"/>
        <end position="1035"/>
    </location>
</feature>
<dbReference type="Pfam" id="PF02518">
    <property type="entry name" value="HATPase_c"/>
    <property type="match status" value="1"/>
</dbReference>
<dbReference type="Gene3D" id="3.40.50.2300">
    <property type="match status" value="1"/>
</dbReference>
<evidence type="ECO:0000256" key="4">
    <source>
        <dbReference type="ARBA" id="ARBA00022475"/>
    </source>
</evidence>
<evidence type="ECO:0000256" key="1">
    <source>
        <dbReference type="ARBA" id="ARBA00000085"/>
    </source>
</evidence>
<dbReference type="CDD" id="cd17546">
    <property type="entry name" value="REC_hyHK_CKI1_RcsC-like"/>
    <property type="match status" value="1"/>
</dbReference>
<feature type="domain" description="Histidine kinase" evidence="14">
    <location>
        <begin position="538"/>
        <end position="761"/>
    </location>
</feature>
<dbReference type="SMART" id="SM00388">
    <property type="entry name" value="HisKA"/>
    <property type="match status" value="1"/>
</dbReference>
<dbReference type="Proteomes" id="UP000830401">
    <property type="component" value="Plasmid unnamed1"/>
</dbReference>
<dbReference type="SUPFAM" id="SSF47384">
    <property type="entry name" value="Homodimeric domain of signal transducing histidine kinase"/>
    <property type="match status" value="1"/>
</dbReference>
<dbReference type="InterPro" id="IPR013656">
    <property type="entry name" value="PAS_4"/>
</dbReference>
<dbReference type="RefSeq" id="WP_245125932.1">
    <property type="nucleotide sequence ID" value="NZ_CP095062.1"/>
</dbReference>
<dbReference type="InterPro" id="IPR036890">
    <property type="entry name" value="HATPase_C_sf"/>
</dbReference>
<keyword evidence="6" id="KW-0812">Transmembrane</keyword>
<dbReference type="InterPro" id="IPR000700">
    <property type="entry name" value="PAS-assoc_C"/>
</dbReference>
<dbReference type="SUPFAM" id="SSF52172">
    <property type="entry name" value="CheY-like"/>
    <property type="match status" value="1"/>
</dbReference>
<dbReference type="Gene3D" id="3.30.565.10">
    <property type="entry name" value="Histidine kinase-like ATPase, C-terminal domain"/>
    <property type="match status" value="1"/>
</dbReference>
<dbReference type="InterPro" id="IPR001789">
    <property type="entry name" value="Sig_transdc_resp-reg_receiver"/>
</dbReference>
<comment type="subcellular location">
    <subcellularLocation>
        <location evidence="2">Cell membrane</location>
        <topology evidence="2">Multi-pass membrane protein</topology>
    </subcellularLocation>
</comment>
<dbReference type="PROSITE" id="PS50113">
    <property type="entry name" value="PAC"/>
    <property type="match status" value="2"/>
</dbReference>
<evidence type="ECO:0000256" key="10">
    <source>
        <dbReference type="ARBA" id="ARBA00023012"/>
    </source>
</evidence>
<evidence type="ECO:0000256" key="9">
    <source>
        <dbReference type="ARBA" id="ARBA00022989"/>
    </source>
</evidence>
<feature type="domain" description="PAC" evidence="16">
    <location>
        <begin position="332"/>
        <end position="391"/>
    </location>
</feature>
<keyword evidence="18" id="KW-0614">Plasmid</keyword>
<geneLocation type="plasmid" evidence="18 19">
    <name>unnamed1</name>
</geneLocation>
<protein>
    <recommendedName>
        <fullName evidence="3">histidine kinase</fullName>
        <ecNumber evidence="3">2.7.13.3</ecNumber>
    </recommendedName>
</protein>
<feature type="modified residue" description="Phosphohistidine" evidence="12">
    <location>
        <position position="977"/>
    </location>
</feature>
<keyword evidence="11" id="KW-0472">Membrane</keyword>
<dbReference type="PROSITE" id="PS50894">
    <property type="entry name" value="HPT"/>
    <property type="match status" value="1"/>
</dbReference>
<evidence type="ECO:0000259" key="16">
    <source>
        <dbReference type="PROSITE" id="PS50113"/>
    </source>
</evidence>
<evidence type="ECO:0000256" key="11">
    <source>
        <dbReference type="ARBA" id="ARBA00023136"/>
    </source>
</evidence>
<dbReference type="Gene3D" id="1.20.120.160">
    <property type="entry name" value="HPT domain"/>
    <property type="match status" value="1"/>
</dbReference>
<evidence type="ECO:0000259" key="14">
    <source>
        <dbReference type="PROSITE" id="PS50109"/>
    </source>
</evidence>
<dbReference type="SUPFAM" id="SSF55874">
    <property type="entry name" value="ATPase domain of HSP90 chaperone/DNA topoisomerase II/histidine kinase"/>
    <property type="match status" value="1"/>
</dbReference>
<dbReference type="InterPro" id="IPR004358">
    <property type="entry name" value="Sig_transdc_His_kin-like_C"/>
</dbReference>
<evidence type="ECO:0000256" key="2">
    <source>
        <dbReference type="ARBA" id="ARBA00004651"/>
    </source>
</evidence>
<evidence type="ECO:0000256" key="8">
    <source>
        <dbReference type="ARBA" id="ARBA00022840"/>
    </source>
</evidence>
<keyword evidence="8" id="KW-0067">ATP-binding</keyword>
<evidence type="ECO:0000259" key="17">
    <source>
        <dbReference type="PROSITE" id="PS50894"/>
    </source>
</evidence>
<dbReference type="InterPro" id="IPR003661">
    <property type="entry name" value="HisK_dim/P_dom"/>
</dbReference>
<dbReference type="InterPro" id="IPR035965">
    <property type="entry name" value="PAS-like_dom_sf"/>
</dbReference>
<sequence>MAIAAASFSACDYSASAPTDEQAWRLWAEERLAWLEQALAEAQAQARYQEARFTGLVEALPGHVVITTEEGNIAAANSSGRDWLRTAEADKPEAEMVLALQQQFQNPADFLTRAQAMQTSGHSAYDQRAVLANGQATRWDYLVLGDGSFGHVQCFQPSAHDTSWLLADHPHPVVEISATGQVLYTNAAAATLIETLEQEGLNSSSLLQPIVQAALHTGTLQAKEVQVGSHYYQVTAVADQTRVQLCFTDSTALHHAEAELVKQQEFYEAILHELPVEVAVFDAAHRYRFVNARSISNPELRAWIIGQDDFSYCEYRQRPREVAVHRRQCFEHAVQTRTSSMWEETITTTAGVRYVQRYYRPIFAADGSLHLVVGMGIDVTERRNAEKQLVDQREFYEFALDQLPCDVGIFDNQFRYLYVNASGIKNPEVRKWVIGKDNFEYFARNKRPIAMAEERHARFEEAVRERRLVTYEETFFRPEGTRHQYRCLQPVFHPDGSLHLIIGYGLDVTDRVATEQALRHAKLAAESAVRAREIFLANMSHEIRTPMNAILGMSQLLAKTPLTPTQNSYQQAISTSAENLLVIINDILDLSKLEAGKMVLEQVGFSPMQLLNQVEQTLHYKAAEAGLTLLTQGSSQLPAVLLGDPHRITQVLLNLAGNAIKFTEKGQVVVSCDIVSTNEEEGVAEVVFQVTDTGVGIDPAFLTRIFQEFSQEDASVTRKFGGTGLGLSICRNLVKLMDSDLQVTSQKQQGTVVQFTLRLPVGTSTDLLPQALLPADSSVYQELRYKHVLLVEDNHFNRQIAKTFLQHAQMHVTEAEHGAQAVALAQEQPFDLILMDIQMPVLDGYAATDALRQQLHLTTPIIALTANAIKGEREKCLAAGMNAYLTKPFKEAELLQVVSEWVAPCAAVLAPAVSLAEVPAPKSALYEVEELLQVGQGDLSFVTFMLETFVESGEEMLQAFKQGLQERCVAQLKSAAHTLKPSLAHLHVWHLMPQVSQLDEWQGEFQEAPLAALVTAISQGLQEVMTHMKRSFALASLPATS</sequence>
<dbReference type="SUPFAM" id="SSF47226">
    <property type="entry name" value="Histidine-containing phosphotransfer domain, HPT domain"/>
    <property type="match status" value="1"/>
</dbReference>
<dbReference type="CDD" id="cd00082">
    <property type="entry name" value="HisKA"/>
    <property type="match status" value="1"/>
</dbReference>
<evidence type="ECO:0000256" key="13">
    <source>
        <dbReference type="PROSITE-ProRule" id="PRU00169"/>
    </source>
</evidence>
<dbReference type="SMART" id="SM00448">
    <property type="entry name" value="REC"/>
    <property type="match status" value="1"/>
</dbReference>
<dbReference type="SUPFAM" id="SSF55785">
    <property type="entry name" value="PYP-like sensor domain (PAS domain)"/>
    <property type="match status" value="2"/>
</dbReference>
<evidence type="ECO:0000256" key="12">
    <source>
        <dbReference type="PROSITE-ProRule" id="PRU00110"/>
    </source>
</evidence>
<dbReference type="EC" id="2.7.13.3" evidence="3"/>
<keyword evidence="19" id="KW-1185">Reference proteome</keyword>
<keyword evidence="4" id="KW-1003">Cell membrane</keyword>
<evidence type="ECO:0000259" key="15">
    <source>
        <dbReference type="PROSITE" id="PS50110"/>
    </source>
</evidence>
<dbReference type="InterPro" id="IPR008207">
    <property type="entry name" value="Sig_transdc_His_kin_Hpt_dom"/>
</dbReference>
<keyword evidence="7" id="KW-0547">Nucleotide-binding</keyword>
<keyword evidence="9" id="KW-1133">Transmembrane helix</keyword>
<gene>
    <name evidence="18" type="ORF">MUN86_24030</name>
</gene>
<reference evidence="18" key="1">
    <citation type="submission" date="2022-04" db="EMBL/GenBank/DDBJ databases">
        <title>Hymenobacter sp. isolated from the air.</title>
        <authorList>
            <person name="Won M."/>
            <person name="Lee C.-M."/>
            <person name="Woen H.-Y."/>
            <person name="Kwon S.-W."/>
        </authorList>
    </citation>
    <scope>NUCLEOTIDE SEQUENCE</scope>
    <source>
        <strain evidence="18">5420S-77</strain>
        <plasmid evidence="18">unnamed1</plasmid>
    </source>
</reference>
<feature type="domain" description="Response regulatory" evidence="15">
    <location>
        <begin position="787"/>
        <end position="902"/>
    </location>
</feature>
<dbReference type="PRINTS" id="PR00344">
    <property type="entry name" value="BCTRLSENSOR"/>
</dbReference>
<dbReference type="PANTHER" id="PTHR45339">
    <property type="entry name" value="HYBRID SIGNAL TRANSDUCTION HISTIDINE KINASE J"/>
    <property type="match status" value="1"/>
</dbReference>
<evidence type="ECO:0000256" key="3">
    <source>
        <dbReference type="ARBA" id="ARBA00012438"/>
    </source>
</evidence>
<dbReference type="InterPro" id="IPR036641">
    <property type="entry name" value="HPT_dom_sf"/>
</dbReference>
<dbReference type="Gene3D" id="3.30.450.20">
    <property type="entry name" value="PAS domain"/>
    <property type="match status" value="2"/>
</dbReference>
<evidence type="ECO:0000256" key="5">
    <source>
        <dbReference type="ARBA" id="ARBA00022553"/>
    </source>
</evidence>
<accession>A0ABY4GCP8</accession>
<evidence type="ECO:0000313" key="19">
    <source>
        <dbReference type="Proteomes" id="UP000830401"/>
    </source>
</evidence>
<evidence type="ECO:0000256" key="7">
    <source>
        <dbReference type="ARBA" id="ARBA00022741"/>
    </source>
</evidence>
<dbReference type="SMART" id="SM00387">
    <property type="entry name" value="HATPase_c"/>
    <property type="match status" value="1"/>
</dbReference>
<dbReference type="InterPro" id="IPR011006">
    <property type="entry name" value="CheY-like_superfamily"/>
</dbReference>
<dbReference type="Gene3D" id="1.10.287.130">
    <property type="match status" value="1"/>
</dbReference>
<dbReference type="CDD" id="cd16922">
    <property type="entry name" value="HATPase_EvgS-ArcB-TorS-like"/>
    <property type="match status" value="1"/>
</dbReference>
<dbReference type="InterPro" id="IPR003594">
    <property type="entry name" value="HATPase_dom"/>
</dbReference>
<dbReference type="EMBL" id="CP095062">
    <property type="protein sequence ID" value="UOQ68576.1"/>
    <property type="molecule type" value="Genomic_DNA"/>
</dbReference>
<feature type="modified residue" description="4-aspartylphosphate" evidence="13">
    <location>
        <position position="836"/>
    </location>
</feature>
<dbReference type="PANTHER" id="PTHR45339:SF1">
    <property type="entry name" value="HYBRID SIGNAL TRANSDUCTION HISTIDINE KINASE J"/>
    <property type="match status" value="1"/>
</dbReference>
<dbReference type="Pfam" id="PF00072">
    <property type="entry name" value="Response_reg"/>
    <property type="match status" value="1"/>
</dbReference>
<comment type="catalytic activity">
    <reaction evidence="1">
        <text>ATP + protein L-histidine = ADP + protein N-phospho-L-histidine.</text>
        <dbReference type="EC" id="2.7.13.3"/>
    </reaction>
</comment>
<dbReference type="PROSITE" id="PS50110">
    <property type="entry name" value="RESPONSE_REGULATORY"/>
    <property type="match status" value="1"/>
</dbReference>
<proteinExistence type="predicted"/>
<dbReference type="Pfam" id="PF00512">
    <property type="entry name" value="HisKA"/>
    <property type="match status" value="1"/>
</dbReference>
<keyword evidence="10" id="KW-0902">Two-component regulatory system</keyword>
<evidence type="ECO:0000256" key="6">
    <source>
        <dbReference type="ARBA" id="ARBA00022692"/>
    </source>
</evidence>
<organism evidence="18 19">
    <name type="scientific">Hymenobacter volaticus</name>
    <dbReference type="NCBI Taxonomy" id="2932254"/>
    <lineage>
        <taxon>Bacteria</taxon>
        <taxon>Pseudomonadati</taxon>
        <taxon>Bacteroidota</taxon>
        <taxon>Cytophagia</taxon>
        <taxon>Cytophagales</taxon>
        <taxon>Hymenobacteraceae</taxon>
        <taxon>Hymenobacter</taxon>
    </lineage>
</organism>
<dbReference type="InterPro" id="IPR036097">
    <property type="entry name" value="HisK_dim/P_sf"/>
</dbReference>
<dbReference type="PROSITE" id="PS50109">
    <property type="entry name" value="HIS_KIN"/>
    <property type="match status" value="1"/>
</dbReference>
<name>A0ABY4GCP8_9BACT</name>
<dbReference type="InterPro" id="IPR005467">
    <property type="entry name" value="His_kinase_dom"/>
</dbReference>
<keyword evidence="5 13" id="KW-0597">Phosphoprotein</keyword>
<dbReference type="Pfam" id="PF08448">
    <property type="entry name" value="PAS_4"/>
    <property type="match status" value="2"/>
</dbReference>